<evidence type="ECO:0000259" key="4">
    <source>
        <dbReference type="PROSITE" id="PS01124"/>
    </source>
</evidence>
<dbReference type="AlphaFoldDB" id="A0A3N4D6R4"/>
<keyword evidence="2 6" id="KW-0238">DNA-binding</keyword>
<accession>A0A3N4D6R4</accession>
<dbReference type="InterPro" id="IPR009057">
    <property type="entry name" value="Homeodomain-like_sf"/>
</dbReference>
<dbReference type="RefSeq" id="WP_014847408.1">
    <property type="nucleotide sequence ID" value="NZ_CAURRE010000012.1"/>
</dbReference>
<dbReference type="SUPFAM" id="SSF46689">
    <property type="entry name" value="Homeodomain-like"/>
    <property type="match status" value="2"/>
</dbReference>
<keyword evidence="1" id="KW-0805">Transcription regulation</keyword>
<dbReference type="OrthoDB" id="186135at2"/>
<dbReference type="PANTHER" id="PTHR46796:SF7">
    <property type="entry name" value="ARAC FAMILY TRANSCRIPTIONAL REGULATOR"/>
    <property type="match status" value="1"/>
</dbReference>
<dbReference type="GO" id="GO:0043565">
    <property type="term" value="F:sequence-specific DNA binding"/>
    <property type="evidence" value="ECO:0007669"/>
    <property type="project" value="InterPro"/>
</dbReference>
<evidence type="ECO:0000256" key="1">
    <source>
        <dbReference type="ARBA" id="ARBA00023015"/>
    </source>
</evidence>
<dbReference type="PROSITE" id="PS01124">
    <property type="entry name" value="HTH_ARAC_FAMILY_2"/>
    <property type="match status" value="1"/>
</dbReference>
<name>A0A3N4D6R4_9ACTN</name>
<dbReference type="EMBL" id="CP072385">
    <property type="protein sequence ID" value="QUC11816.1"/>
    <property type="molecule type" value="Genomic_DNA"/>
</dbReference>
<dbReference type="SMART" id="SM00342">
    <property type="entry name" value="HTH_ARAC"/>
    <property type="match status" value="1"/>
</dbReference>
<organism evidence="6 7">
    <name type="scientific">Arachnia propionica</name>
    <dbReference type="NCBI Taxonomy" id="1750"/>
    <lineage>
        <taxon>Bacteria</taxon>
        <taxon>Bacillati</taxon>
        <taxon>Actinomycetota</taxon>
        <taxon>Actinomycetes</taxon>
        <taxon>Propionibacteriales</taxon>
        <taxon>Propionibacteriaceae</taxon>
        <taxon>Arachnia</taxon>
    </lineage>
</organism>
<proteinExistence type="predicted"/>
<dbReference type="InterPro" id="IPR018060">
    <property type="entry name" value="HTH_AraC"/>
</dbReference>
<dbReference type="Proteomes" id="UP000677180">
    <property type="component" value="Chromosome"/>
</dbReference>
<dbReference type="Gene3D" id="1.10.10.60">
    <property type="entry name" value="Homeodomain-like"/>
    <property type="match status" value="2"/>
</dbReference>
<evidence type="ECO:0000313" key="5">
    <source>
        <dbReference type="EMBL" id="QUC11816.1"/>
    </source>
</evidence>
<feature type="domain" description="HTH araC/xylS-type" evidence="4">
    <location>
        <begin position="7"/>
        <end position="105"/>
    </location>
</feature>
<evidence type="ECO:0000313" key="6">
    <source>
        <dbReference type="EMBL" id="VEH71052.1"/>
    </source>
</evidence>
<protein>
    <submittedName>
        <fullName evidence="6">DNA-binding transcriptional regulator AraC</fullName>
    </submittedName>
    <submittedName>
        <fullName evidence="5">Helix-turn-helix transcriptional regulator</fullName>
    </submittedName>
</protein>
<dbReference type="Pfam" id="PF12833">
    <property type="entry name" value="HTH_18"/>
    <property type="match status" value="1"/>
</dbReference>
<keyword evidence="7" id="KW-1185">Reference proteome</keyword>
<dbReference type="GO" id="GO:0003700">
    <property type="term" value="F:DNA-binding transcription factor activity"/>
    <property type="evidence" value="ECO:0007669"/>
    <property type="project" value="InterPro"/>
</dbReference>
<dbReference type="EMBL" id="LR134406">
    <property type="protein sequence ID" value="VEH71052.1"/>
    <property type="molecule type" value="Genomic_DNA"/>
</dbReference>
<evidence type="ECO:0000313" key="7">
    <source>
        <dbReference type="Proteomes" id="UP000273044"/>
    </source>
</evidence>
<dbReference type="PANTHER" id="PTHR46796">
    <property type="entry name" value="HTH-TYPE TRANSCRIPTIONAL ACTIVATOR RHAS-RELATED"/>
    <property type="match status" value="1"/>
</dbReference>
<reference evidence="6 7" key="1">
    <citation type="submission" date="2018-12" db="EMBL/GenBank/DDBJ databases">
        <authorList>
            <consortium name="Pathogen Informatics"/>
        </authorList>
    </citation>
    <scope>NUCLEOTIDE SEQUENCE [LARGE SCALE GENOMIC DNA]</scope>
    <source>
        <strain evidence="6 7">NCTC12967</strain>
    </source>
</reference>
<dbReference type="OMA" id="GETPYGY"/>
<reference evidence="5" key="2">
    <citation type="submission" date="2021-03" db="EMBL/GenBank/DDBJ databases">
        <title>Human Oral Microbial Genomes.</title>
        <authorList>
            <person name="Johnston C.D."/>
            <person name="Chen T."/>
            <person name="Dewhirst F.E."/>
        </authorList>
    </citation>
    <scope>NUCLEOTIDE SEQUENCE</scope>
    <source>
        <strain evidence="5">F0714</strain>
    </source>
</reference>
<gene>
    <name evidence="5" type="ORF">J5A53_03725</name>
    <name evidence="6" type="ORF">NCTC12967_02362</name>
</gene>
<sequence>MSLSAAQQAARLLAERPEHDWRLDELAALVHLSVSQLGRMFSRRFGRTPMRFLMYLRARLLATLLRETDLPIAEAMNKVGWRSRGHAARYFKAVFGVSPSNYRGSGYVTNDSVPSE</sequence>
<dbReference type="Proteomes" id="UP000273044">
    <property type="component" value="Chromosome"/>
</dbReference>
<keyword evidence="3" id="KW-0804">Transcription</keyword>
<dbReference type="GeneID" id="64407803"/>
<evidence type="ECO:0000256" key="3">
    <source>
        <dbReference type="ARBA" id="ARBA00023163"/>
    </source>
</evidence>
<dbReference type="InterPro" id="IPR050204">
    <property type="entry name" value="AraC_XylS_family_regulators"/>
</dbReference>
<evidence type="ECO:0000256" key="2">
    <source>
        <dbReference type="ARBA" id="ARBA00023125"/>
    </source>
</evidence>